<organism evidence="9 10">
    <name type="scientific">Globodera rostochiensis</name>
    <name type="common">Golden nematode worm</name>
    <name type="synonym">Heterodera rostochiensis</name>
    <dbReference type="NCBI Taxonomy" id="31243"/>
    <lineage>
        <taxon>Eukaryota</taxon>
        <taxon>Metazoa</taxon>
        <taxon>Ecdysozoa</taxon>
        <taxon>Nematoda</taxon>
        <taxon>Chromadorea</taxon>
        <taxon>Rhabditida</taxon>
        <taxon>Tylenchina</taxon>
        <taxon>Tylenchomorpha</taxon>
        <taxon>Tylenchoidea</taxon>
        <taxon>Heteroderidae</taxon>
        <taxon>Heteroderinae</taxon>
        <taxon>Globodera</taxon>
    </lineage>
</organism>
<feature type="domain" description="SERRATE/Ars2 N-terminal" evidence="8">
    <location>
        <begin position="97"/>
        <end position="206"/>
    </location>
</feature>
<dbReference type="InterPro" id="IPR039727">
    <property type="entry name" value="SE/Ars2"/>
</dbReference>
<dbReference type="WBParaSite" id="Gr19_v10_g15706.t1">
    <property type="protein sequence ID" value="Gr19_v10_g15706.t1"/>
    <property type="gene ID" value="Gr19_v10_g15706"/>
</dbReference>
<dbReference type="Pfam" id="PF12066">
    <property type="entry name" value="SERRATE_Ars2_N"/>
    <property type="match status" value="1"/>
</dbReference>
<name>A0A914HB15_GLORO</name>
<feature type="region of interest" description="Disordered" evidence="6">
    <location>
        <begin position="1"/>
        <end position="84"/>
    </location>
</feature>
<proteinExistence type="inferred from homology"/>
<accession>A0A914HB15</accession>
<feature type="region of interest" description="Disordered" evidence="6">
    <location>
        <begin position="811"/>
        <end position="840"/>
    </location>
</feature>
<reference evidence="10" key="1">
    <citation type="submission" date="2022-11" db="UniProtKB">
        <authorList>
            <consortium name="WormBaseParasite"/>
        </authorList>
    </citation>
    <scope>IDENTIFICATION</scope>
</reference>
<evidence type="ECO:0000259" key="7">
    <source>
        <dbReference type="Pfam" id="PF04959"/>
    </source>
</evidence>
<dbReference type="GO" id="GO:0016604">
    <property type="term" value="C:nuclear body"/>
    <property type="evidence" value="ECO:0007669"/>
    <property type="project" value="TreeGrafter"/>
</dbReference>
<evidence type="ECO:0000259" key="8">
    <source>
        <dbReference type="Pfam" id="PF12066"/>
    </source>
</evidence>
<feature type="region of interest" description="Disordered" evidence="6">
    <location>
        <begin position="732"/>
        <end position="751"/>
    </location>
</feature>
<evidence type="ECO:0000256" key="5">
    <source>
        <dbReference type="ARBA" id="ARBA00030701"/>
    </source>
</evidence>
<comment type="subcellular location">
    <subcellularLocation>
        <location evidence="1">Nucleus</location>
    </subcellularLocation>
</comment>
<evidence type="ECO:0000256" key="6">
    <source>
        <dbReference type="SAM" id="MobiDB-lite"/>
    </source>
</evidence>
<evidence type="ECO:0000256" key="3">
    <source>
        <dbReference type="ARBA" id="ARBA00017364"/>
    </source>
</evidence>
<sequence>MVYDEEPDERRREKFSRERGGGQQDFRRPFERSKRGDFAANGAMKRTFRGGGGDDDQHATKRGRFEAASESYEPTFHRRDSAMDSDGGGTTTLLTFKKFLATQDESLSDEEAITKYNDYKFEVLRQECERYFQSHKDEEWFRFKYHPEDSRSAREEQRSDIRKRLSVFNDFLDNGIFDNIRLDIAHSDPIIRLMDAVIVKLEGGTNADIDAIKDEPIEDESVQDLLRERESEKGDVGNDGSDQTGGIVVTKTVSSEGDEIQKQQNEGKNVKTSDEEGGATSAEEPKAERTEITHSVILNKQADQSQHKLATHPHQMHKTCSVLFRSVPANAFIADLENLCKQHPGFLRLAVGDPVFDSRGTRVRPAWVTYRRDVNINEIALALRRAKLLASDLGVMVNRDLKRRVRISSADADAASVGSVFTSALDSHRAVAANALRQAARLIVLLDLREGLHGEKTEMEEGEEEGGVGTGESDTIGRGGGTEDEVSKLLSDLDDAVLHSRNPILSGIVNYMVEESSAEEEFLLERACAADGTPLEITQQYEEDRALIQMLDRLLLYLRIVHSVDFYAALHYPQEDQMPNRLGLFHVRRIPPSIAAAKRAPQLAKSTVDGHVESFNARFENGILKKCTPLAERELQKLGKKDAEKAVEEFVNVNTQQLGPEKWLCPLSGKKFKGPEFVHKHITTKYKEEVDKMRHEALYFNNFITDPNRPHNPQLFEQPKTRVDARSSIETGTHFSHQSQHSSHVRDRVDSALEPPAERISFQRNAPSWGGGGTYGGDRYGGSSRYSGARPVMNTGGWRRMEPMNETAIRGVNGGGGEGMRDPRAPPSYKDLDAPTEDII</sequence>
<dbReference type="Proteomes" id="UP000887572">
    <property type="component" value="Unplaced"/>
</dbReference>
<evidence type="ECO:0000313" key="9">
    <source>
        <dbReference type="Proteomes" id="UP000887572"/>
    </source>
</evidence>
<feature type="region of interest" description="Disordered" evidence="6">
    <location>
        <begin position="253"/>
        <end position="289"/>
    </location>
</feature>
<dbReference type="Pfam" id="PF04959">
    <property type="entry name" value="ARS2"/>
    <property type="match status" value="1"/>
</dbReference>
<feature type="domain" description="SERRATE/Ars2 C-terminal" evidence="7">
    <location>
        <begin position="603"/>
        <end position="783"/>
    </location>
</feature>
<keyword evidence="4" id="KW-0539">Nucleus</keyword>
<evidence type="ECO:0000256" key="2">
    <source>
        <dbReference type="ARBA" id="ARBA00005407"/>
    </source>
</evidence>
<feature type="compositionally biased region" description="Basic and acidic residues" evidence="6">
    <location>
        <begin position="55"/>
        <end position="67"/>
    </location>
</feature>
<feature type="region of interest" description="Disordered" evidence="6">
    <location>
        <begin position="454"/>
        <end position="484"/>
    </location>
</feature>
<dbReference type="PANTHER" id="PTHR13165">
    <property type="entry name" value="ARSENITE-RESISTANCE PROTEIN 2"/>
    <property type="match status" value="1"/>
</dbReference>
<feature type="compositionally biased region" description="Gly residues" evidence="6">
    <location>
        <begin position="769"/>
        <end position="780"/>
    </location>
</feature>
<dbReference type="InterPro" id="IPR021933">
    <property type="entry name" value="SERRATE/Ars2_N"/>
</dbReference>
<dbReference type="AlphaFoldDB" id="A0A914HB15"/>
<evidence type="ECO:0000313" key="10">
    <source>
        <dbReference type="WBParaSite" id="Gr19_v10_g15706.t1"/>
    </source>
</evidence>
<evidence type="ECO:0000256" key="1">
    <source>
        <dbReference type="ARBA" id="ARBA00004123"/>
    </source>
</evidence>
<dbReference type="PANTHER" id="PTHR13165:SF0">
    <property type="entry name" value="SERRATE RNA EFFECTOR MOLECULE HOMOLOG"/>
    <property type="match status" value="1"/>
</dbReference>
<protein>
    <recommendedName>
        <fullName evidence="3">Serrate RNA effector molecule homolog</fullName>
    </recommendedName>
    <alternativeName>
        <fullName evidence="5">Arsenite-resistance protein 2 homolog</fullName>
    </alternativeName>
</protein>
<feature type="region of interest" description="Disordered" evidence="6">
    <location>
        <begin position="763"/>
        <end position="788"/>
    </location>
</feature>
<dbReference type="InterPro" id="IPR007042">
    <property type="entry name" value="SERRATE/Ars2_C"/>
</dbReference>
<comment type="similarity">
    <text evidence="2">Belongs to the ARS2 family.</text>
</comment>
<dbReference type="GO" id="GO:0031053">
    <property type="term" value="P:primary miRNA processing"/>
    <property type="evidence" value="ECO:0007669"/>
    <property type="project" value="TreeGrafter"/>
</dbReference>
<feature type="compositionally biased region" description="Basic and acidic residues" evidence="6">
    <location>
        <begin position="8"/>
        <end position="37"/>
    </location>
</feature>
<evidence type="ECO:0000256" key="4">
    <source>
        <dbReference type="ARBA" id="ARBA00023242"/>
    </source>
</evidence>
<keyword evidence="9" id="KW-1185">Reference proteome</keyword>